<reference evidence="1" key="1">
    <citation type="journal article" date="2015" name="Nature">
        <title>Complex archaea that bridge the gap between prokaryotes and eukaryotes.</title>
        <authorList>
            <person name="Spang A."/>
            <person name="Saw J.H."/>
            <person name="Jorgensen S.L."/>
            <person name="Zaremba-Niedzwiedzka K."/>
            <person name="Martijn J."/>
            <person name="Lind A.E."/>
            <person name="van Eijk R."/>
            <person name="Schleper C."/>
            <person name="Guy L."/>
            <person name="Ettema T.J."/>
        </authorList>
    </citation>
    <scope>NUCLEOTIDE SEQUENCE</scope>
</reference>
<sequence>MSGRVTQAPLEVLAEPSTQEGRVTQSPLEVLTEPSTRIGHVTQSPLEVSVDPSTQKGRVTQAVLEVLVKYVEPTPCAVTTPAFGNIASRYYIRLKDQSGVQVALFDDWLSLEISSKVNNLGTYVLTFRDNSDSRFNLFELDGQIEIYRSIPGVLPWTLEFEGLHRAPFRGTAHNGVKIFSSRGFDYADLLARTTIAYLGGTIRADKNLIPSETAMKEYVEENCGPSATPANGRKFEADYGSGLFIDAPGVLPGFAVDVDNSKGIDWSGSRPAENLLDVLIDIANFSGIDYKVEGQAL</sequence>
<proteinExistence type="predicted"/>
<feature type="non-terminal residue" evidence="1">
    <location>
        <position position="297"/>
    </location>
</feature>
<comment type="caution">
    <text evidence="1">The sequence shown here is derived from an EMBL/GenBank/DDBJ whole genome shotgun (WGS) entry which is preliminary data.</text>
</comment>
<dbReference type="EMBL" id="LAZR01045862">
    <property type="protein sequence ID" value="KKK97859.1"/>
    <property type="molecule type" value="Genomic_DNA"/>
</dbReference>
<organism evidence="1">
    <name type="scientific">marine sediment metagenome</name>
    <dbReference type="NCBI Taxonomy" id="412755"/>
    <lineage>
        <taxon>unclassified sequences</taxon>
        <taxon>metagenomes</taxon>
        <taxon>ecological metagenomes</taxon>
    </lineage>
</organism>
<accession>A0A0F9C608</accession>
<name>A0A0F9C608_9ZZZZ</name>
<gene>
    <name evidence="1" type="ORF">LCGC14_2648530</name>
</gene>
<protein>
    <submittedName>
        <fullName evidence="1">Uncharacterized protein</fullName>
    </submittedName>
</protein>
<dbReference type="AlphaFoldDB" id="A0A0F9C608"/>
<evidence type="ECO:0000313" key="1">
    <source>
        <dbReference type="EMBL" id="KKK97859.1"/>
    </source>
</evidence>